<evidence type="ECO:0000313" key="1">
    <source>
        <dbReference type="EMBL" id="CAH9414545.1"/>
    </source>
</evidence>
<dbReference type="EMBL" id="CAKXYP010000004">
    <property type="protein sequence ID" value="CAH9414545.1"/>
    <property type="molecule type" value="Genomic_DNA"/>
</dbReference>
<name>A0ABM9GSY1_STRGL</name>
<protein>
    <submittedName>
        <fullName evidence="1">P-loop GTPase domain-containing protein</fullName>
    </submittedName>
</protein>
<comment type="caution">
    <text evidence="1">The sequence shown here is derived from an EMBL/GenBank/DDBJ whole genome shotgun (WGS) entry which is preliminary data.</text>
</comment>
<dbReference type="PANTHER" id="PTHR42698">
    <property type="entry name" value="GTPASE ERA"/>
    <property type="match status" value="1"/>
</dbReference>
<accession>A0ABM9GSY1</accession>
<dbReference type="InterPro" id="IPR005662">
    <property type="entry name" value="GTPase_Era-like"/>
</dbReference>
<dbReference type="RefSeq" id="WP_318574411.1">
    <property type="nucleotide sequence ID" value="NZ_CAKXYP010000004.1"/>
</dbReference>
<dbReference type="InterPro" id="IPR027417">
    <property type="entry name" value="P-loop_NTPase"/>
</dbReference>
<sequence length="547" mass="58820">MDVRPQLIDALSALRDRVAAVRLPLPLPGAERARQTRVELLAQLDDYLLPRLKDPEAPLLAVIGGSTGAGKSTLVNSLVGCRVSEAGVLRPTTRTPVLVCHPDDHHWFAGVRVLPQLTRIWLPPGQTPDPDGLDDLAARGEDGEAALRVETALSLPRGLAILDAPDIDSLVVRNRVLAAELICAADVWVMVTTASRYADAVPWHLLRTAKEYDAALVTVLDRVPHQVIAEVSRQYAALLTRSGLGDVPRFTIPELPESTGGGSGLLPASAVAPLRAWLAHRAQDPAARQQAVGRTASGVIESLNVRMPALASAVAAQYAASVRLTAAVDEAYGKEAARIRRRLKNGAVLSGDARTRWRGHPLYSSPEELLEALVDSLVALLQCSVSAADEQIRTHWCREPAGALFRFEGAGREAGGWGPAEDVEGRIAVAVRRWRRVLEELADEEVRQLDRSVAPAPENVAALLAAALLGGRRARAAGEQLAERIGAQGALRLRDKGGEQLTTTLDQVLGGERERRLAPLDALDVAPEPQAELIAALSVLQKERWQR</sequence>
<organism evidence="1 2">
    <name type="scientific">Streptomyces globisporus</name>
    <dbReference type="NCBI Taxonomy" id="1908"/>
    <lineage>
        <taxon>Bacteria</taxon>
        <taxon>Bacillati</taxon>
        <taxon>Actinomycetota</taxon>
        <taxon>Actinomycetes</taxon>
        <taxon>Kitasatosporales</taxon>
        <taxon>Streptomycetaceae</taxon>
        <taxon>Streptomyces</taxon>
    </lineage>
</organism>
<gene>
    <name evidence="1" type="ORF">SGL43_01550</name>
</gene>
<reference evidence="1" key="1">
    <citation type="submission" date="2022-03" db="EMBL/GenBank/DDBJ databases">
        <authorList>
            <person name="Leyn A S."/>
        </authorList>
    </citation>
    <scope>NUCLEOTIDE SEQUENCE</scope>
    <source>
        <strain evidence="1">Streptomyces globisporus 4-3</strain>
    </source>
</reference>
<dbReference type="Proteomes" id="UP001154015">
    <property type="component" value="Unassembled WGS sequence"/>
</dbReference>
<keyword evidence="2" id="KW-1185">Reference proteome</keyword>
<dbReference type="Gene3D" id="3.40.50.300">
    <property type="entry name" value="P-loop containing nucleotide triphosphate hydrolases"/>
    <property type="match status" value="1"/>
</dbReference>
<proteinExistence type="predicted"/>
<dbReference type="PANTHER" id="PTHR42698:SF1">
    <property type="entry name" value="GTPASE ERA, MITOCHONDRIAL"/>
    <property type="match status" value="1"/>
</dbReference>
<evidence type="ECO:0000313" key="2">
    <source>
        <dbReference type="Proteomes" id="UP001154015"/>
    </source>
</evidence>
<dbReference type="SUPFAM" id="SSF52540">
    <property type="entry name" value="P-loop containing nucleoside triphosphate hydrolases"/>
    <property type="match status" value="1"/>
</dbReference>